<dbReference type="EMBL" id="CADCTW010000001">
    <property type="protein sequence ID" value="CAA9294995.1"/>
    <property type="molecule type" value="Genomic_DNA"/>
</dbReference>
<dbReference type="AlphaFoldDB" id="A0A6J4K3H8"/>
<dbReference type="PANTHER" id="PTHR36842">
    <property type="entry name" value="PROTEIN TOLB HOMOLOG"/>
    <property type="match status" value="1"/>
</dbReference>
<dbReference type="SUPFAM" id="SSF82171">
    <property type="entry name" value="DPP6 N-terminal domain-like"/>
    <property type="match status" value="1"/>
</dbReference>
<feature type="chain" id="PRO_5026772940" description="TolB protein, periplasmic protein involved in the tonb-independent uptake of group A colicins" evidence="2">
    <location>
        <begin position="23"/>
        <end position="953"/>
    </location>
</feature>
<organism evidence="3">
    <name type="scientific">uncultured Gemmatimonadota bacterium</name>
    <dbReference type="NCBI Taxonomy" id="203437"/>
    <lineage>
        <taxon>Bacteria</taxon>
        <taxon>Pseudomonadati</taxon>
        <taxon>Gemmatimonadota</taxon>
        <taxon>environmental samples</taxon>
    </lineage>
</organism>
<evidence type="ECO:0000256" key="1">
    <source>
        <dbReference type="SAM" id="MobiDB-lite"/>
    </source>
</evidence>
<protein>
    <recommendedName>
        <fullName evidence="4">TolB protein, periplasmic protein involved in the tonb-independent uptake of group A colicins</fullName>
    </recommendedName>
</protein>
<gene>
    <name evidence="3" type="ORF">AVDCRST_MAG68-1777</name>
</gene>
<reference evidence="3" key="1">
    <citation type="submission" date="2020-02" db="EMBL/GenBank/DDBJ databases">
        <authorList>
            <person name="Meier V. D."/>
        </authorList>
    </citation>
    <scope>NUCLEOTIDE SEQUENCE</scope>
    <source>
        <strain evidence="3">AVDCRST_MAG68</strain>
    </source>
</reference>
<dbReference type="InterPro" id="IPR011042">
    <property type="entry name" value="6-blade_b-propeller_TolB-like"/>
</dbReference>
<dbReference type="Gene3D" id="2.120.10.30">
    <property type="entry name" value="TolB, C-terminal domain"/>
    <property type="match status" value="1"/>
</dbReference>
<evidence type="ECO:0000313" key="3">
    <source>
        <dbReference type="EMBL" id="CAA9294995.1"/>
    </source>
</evidence>
<evidence type="ECO:0000256" key="2">
    <source>
        <dbReference type="SAM" id="SignalP"/>
    </source>
</evidence>
<proteinExistence type="predicted"/>
<feature type="signal peptide" evidence="2">
    <location>
        <begin position="1"/>
        <end position="22"/>
    </location>
</feature>
<feature type="region of interest" description="Disordered" evidence="1">
    <location>
        <begin position="622"/>
        <end position="641"/>
    </location>
</feature>
<name>A0A6J4K3H8_9BACT</name>
<sequence length="953" mass="101902">MRQILFCAAAILAALFARTGHAQLFTRPWLDWRTVRTEHFEVHYPAEMAAWTLDVVSRLEAVHDSVRAVVGYAPDRRVRIIVEDPSASANGSAYSYLDEPTISLWPTPPDPRSNIGHNRGPGEQLIIHEFAHIAHLTRPSRNPAEALRTRLSPIRVGPVARRVPRWVTEGYATYVEGRLTGSGRPHSALRAAVLRQWALEGRLPTYGQLSQWSAFQGPSMAYLAGSAFLEWLVERRGEESLDNLWRRLSARQVRSFPEAFAGVYGGPPQELYGLFTVEVTARALEARGRIAAVGGPVAGDTVQRLTWSTGDPAVSPDGERMAVVLRGGPGTESRVVVWRTRDERGDSAEAAARRRLLRDDPRDVPDVRWRPRTRATLAQLLPVAGSGHDAPRFLPDGKRILLVRQEPIGGGATRPDLFIWEWQSKRLRRVTRGAGIRAADPAPDGRSAAGVRCQAGICDVVRVDLATGGVSVIAAGAPERVFYRPRWAPDGRSIAVAVQERGRWRVERVDPATGARTPADPDDGANRYDAAWLPGGREMVVVSERGGIANLEVLDPVTRAARTLTRVTGAAMAPEPNPRNGEIFYLAMHAAGLDVNRIRPDSVRASQVVVLPAELAPVAPRAPGGLRDTLPRSPVPPSRPYGLGPRITRVLPLAGLDEEGASAGFALSNVDPVGRLALLARAAAAEGERAHGGGALAASWRGWRTALTAELFVVGMPVPVDVEARAGRARPAFFGATAFAETPWRSGGASHRLQGGVSGGSLRGYGDRLLGFAEYGVAASRRRAGRVVTGSLRLNAAAGSTAQAGWARGVGSAGIGLGMGMLNLRADGSYGRVSGGAPAFEMLTAGGSLSPLLDAASLAQRIPMPAAPFGVVAGRELATWRLSTRVGAATPYLWGAAADGQRYRIAGVEGEISTGLSNVLGLPGMRFTAGLGLPLDEPGRHAPQAYFSVNYRP</sequence>
<evidence type="ECO:0008006" key="4">
    <source>
        <dbReference type="Google" id="ProtNLM"/>
    </source>
</evidence>
<accession>A0A6J4K3H8</accession>
<keyword evidence="2" id="KW-0732">Signal</keyword>